<evidence type="ECO:0000256" key="13">
    <source>
        <dbReference type="SAM" id="SignalP"/>
    </source>
</evidence>
<accession>A0A2S4KM61</accession>
<dbReference type="GO" id="GO:0016052">
    <property type="term" value="P:carbohydrate catabolic process"/>
    <property type="evidence" value="ECO:0007669"/>
    <property type="project" value="TreeGrafter"/>
</dbReference>
<name>A0A2S4KM61_9HYPO</name>
<dbReference type="EMBL" id="PKSG01001062">
    <property type="protein sequence ID" value="POR31269.1"/>
    <property type="molecule type" value="Genomic_DNA"/>
</dbReference>
<evidence type="ECO:0000256" key="8">
    <source>
        <dbReference type="ARBA" id="ARBA00023026"/>
    </source>
</evidence>
<evidence type="ECO:0000256" key="11">
    <source>
        <dbReference type="PIRSR" id="PIRSR611150-1"/>
    </source>
</evidence>
<comment type="catalytic activity">
    <reaction evidence="10">
        <text>cutin + H2O = cutin monomers.</text>
        <dbReference type="EC" id="3.1.1.74"/>
    </reaction>
</comment>
<keyword evidence="7" id="KW-0378">Hydrolase</keyword>
<feature type="disulfide bond" evidence="12">
    <location>
        <begin position="177"/>
        <end position="184"/>
    </location>
</feature>
<evidence type="ECO:0000256" key="12">
    <source>
        <dbReference type="PIRSR" id="PIRSR611150-2"/>
    </source>
</evidence>
<protein>
    <recommendedName>
        <fullName evidence="3">cutinase</fullName>
        <ecNumber evidence="3">3.1.1.74</ecNumber>
    </recommendedName>
</protein>
<dbReference type="PANTHER" id="PTHR48250:SF3">
    <property type="entry name" value="CUTINASE 1-RELATED"/>
    <property type="match status" value="1"/>
</dbReference>
<feature type="disulfide bond" evidence="12">
    <location>
        <begin position="38"/>
        <end position="115"/>
    </location>
</feature>
<dbReference type="AlphaFoldDB" id="A0A2S4KM61"/>
<dbReference type="GO" id="GO:0005576">
    <property type="term" value="C:extracellular region"/>
    <property type="evidence" value="ECO:0007669"/>
    <property type="project" value="UniProtKB-SubCell"/>
</dbReference>
<keyword evidence="15" id="KW-1185">Reference proteome</keyword>
<evidence type="ECO:0000256" key="10">
    <source>
        <dbReference type="ARBA" id="ARBA00034045"/>
    </source>
</evidence>
<keyword evidence="4" id="KW-0719">Serine esterase</keyword>
<dbReference type="PRINTS" id="PR00129">
    <property type="entry name" value="CUTINASE"/>
</dbReference>
<feature type="active site" evidence="11">
    <location>
        <position position="181"/>
    </location>
</feature>
<feature type="active site" description="Nucleophile" evidence="11">
    <location>
        <position position="126"/>
    </location>
</feature>
<dbReference type="EC" id="3.1.1.74" evidence="3"/>
<evidence type="ECO:0000256" key="5">
    <source>
        <dbReference type="ARBA" id="ARBA00022525"/>
    </source>
</evidence>
<dbReference type="SMART" id="SM01110">
    <property type="entry name" value="Cutinase"/>
    <property type="match status" value="1"/>
</dbReference>
<evidence type="ECO:0000256" key="7">
    <source>
        <dbReference type="ARBA" id="ARBA00022801"/>
    </source>
</evidence>
<proteinExistence type="inferred from homology"/>
<feature type="signal peptide" evidence="13">
    <location>
        <begin position="1"/>
        <end position="15"/>
    </location>
</feature>
<evidence type="ECO:0000256" key="3">
    <source>
        <dbReference type="ARBA" id="ARBA00013095"/>
    </source>
</evidence>
<feature type="active site" description="Proton donor/acceptor" evidence="11">
    <location>
        <position position="194"/>
    </location>
</feature>
<evidence type="ECO:0000313" key="15">
    <source>
        <dbReference type="Proteomes" id="UP000237481"/>
    </source>
</evidence>
<dbReference type="PANTHER" id="PTHR48250">
    <property type="entry name" value="CUTINASE 2-RELATED"/>
    <property type="match status" value="1"/>
</dbReference>
<dbReference type="GO" id="GO:0050525">
    <property type="term" value="F:cutinase activity"/>
    <property type="evidence" value="ECO:0007669"/>
    <property type="project" value="UniProtKB-EC"/>
</dbReference>
<comment type="similarity">
    <text evidence="2">Belongs to the cutinase family.</text>
</comment>
<keyword evidence="9 12" id="KW-1015">Disulfide bond</keyword>
<dbReference type="Pfam" id="PF01083">
    <property type="entry name" value="Cutinase"/>
    <property type="match status" value="1"/>
</dbReference>
<evidence type="ECO:0000256" key="4">
    <source>
        <dbReference type="ARBA" id="ARBA00022487"/>
    </source>
</evidence>
<dbReference type="Proteomes" id="UP000237481">
    <property type="component" value="Unassembled WGS sequence"/>
</dbReference>
<feature type="chain" id="PRO_5015416031" description="cutinase" evidence="13">
    <location>
        <begin position="16"/>
        <end position="228"/>
    </location>
</feature>
<evidence type="ECO:0000256" key="9">
    <source>
        <dbReference type="ARBA" id="ARBA00023157"/>
    </source>
</evidence>
<evidence type="ECO:0000256" key="6">
    <source>
        <dbReference type="ARBA" id="ARBA00022729"/>
    </source>
</evidence>
<keyword evidence="8" id="KW-0843">Virulence</keyword>
<comment type="subcellular location">
    <subcellularLocation>
        <location evidence="1">Secreted</location>
    </subcellularLocation>
</comment>
<keyword evidence="6 13" id="KW-0732">Signal</keyword>
<organism evidence="14 15">
    <name type="scientific">Tolypocladium paradoxum</name>
    <dbReference type="NCBI Taxonomy" id="94208"/>
    <lineage>
        <taxon>Eukaryota</taxon>
        <taxon>Fungi</taxon>
        <taxon>Dikarya</taxon>
        <taxon>Ascomycota</taxon>
        <taxon>Pezizomycotina</taxon>
        <taxon>Sordariomycetes</taxon>
        <taxon>Hypocreomycetidae</taxon>
        <taxon>Hypocreales</taxon>
        <taxon>Ophiocordycipitaceae</taxon>
        <taxon>Tolypocladium</taxon>
    </lineage>
</organism>
<reference evidence="14 15" key="1">
    <citation type="submission" date="2018-01" db="EMBL/GenBank/DDBJ databases">
        <title>Harnessing the power of phylogenomics to disentangle the directionality and signatures of interkingdom host jumping in the parasitic fungal genus Tolypocladium.</title>
        <authorList>
            <person name="Quandt C.A."/>
            <person name="Patterson W."/>
            <person name="Spatafora J.W."/>
        </authorList>
    </citation>
    <scope>NUCLEOTIDE SEQUENCE [LARGE SCALE GENOMIC DNA]</scope>
    <source>
        <strain evidence="14 15">NRBC 100945</strain>
    </source>
</reference>
<dbReference type="InterPro" id="IPR000675">
    <property type="entry name" value="Cutinase/axe"/>
</dbReference>
<gene>
    <name evidence="14" type="ORF">TPAR_08518</name>
</gene>
<evidence type="ECO:0000256" key="2">
    <source>
        <dbReference type="ARBA" id="ARBA00007534"/>
    </source>
</evidence>
<dbReference type="Gene3D" id="3.40.50.1820">
    <property type="entry name" value="alpha/beta hydrolase"/>
    <property type="match status" value="1"/>
</dbReference>
<dbReference type="SUPFAM" id="SSF53474">
    <property type="entry name" value="alpha/beta-Hydrolases"/>
    <property type="match status" value="1"/>
</dbReference>
<evidence type="ECO:0000313" key="14">
    <source>
        <dbReference type="EMBL" id="POR31269.1"/>
    </source>
</evidence>
<evidence type="ECO:0000256" key="1">
    <source>
        <dbReference type="ARBA" id="ARBA00004613"/>
    </source>
</evidence>
<dbReference type="InterPro" id="IPR011150">
    <property type="entry name" value="Cutinase_monf"/>
</dbReference>
<comment type="caution">
    <text evidence="14">The sequence shown here is derived from an EMBL/GenBank/DDBJ whole genome shotgun (WGS) entry which is preliminary data.</text>
</comment>
<sequence>MKSFAAAALAALAVASSPSDDMEIQVGITAHDFTDHGCRDVVVLFARGSLEAGNLGSICGPATAQGLRGNFGAERVAVEGIEYMALLETNHFPGGADPDGVSEMKRLIANVTGNCPGSKLLVGGYSQGAAITHRAVESLPRSQKNKITAAFTFGDTQNEQDHGKINNFPAQKTHIICNEDDGNCGGTLVLTPAHMNYTVRVPEQVDFLMKRLAADDCQPLDLVARGPP</sequence>
<keyword evidence="5" id="KW-0964">Secreted</keyword>
<dbReference type="STRING" id="94208.A0A2S4KM61"/>
<dbReference type="InterPro" id="IPR029058">
    <property type="entry name" value="AB_hydrolase_fold"/>
</dbReference>
<dbReference type="OrthoDB" id="3225429at2759"/>